<dbReference type="GO" id="GO:0005737">
    <property type="term" value="C:cytoplasm"/>
    <property type="evidence" value="ECO:0007669"/>
    <property type="project" value="UniProtKB-SubCell"/>
</dbReference>
<dbReference type="RefSeq" id="WP_099386976.1">
    <property type="nucleotide sequence ID" value="NZ_JANSWH010000085.1"/>
</dbReference>
<dbReference type="InterPro" id="IPR050680">
    <property type="entry name" value="YpeA/RimI_acetyltransf"/>
</dbReference>
<feature type="domain" description="N-acetyltransferase" evidence="6">
    <location>
        <begin position="4"/>
        <end position="150"/>
    </location>
</feature>
<dbReference type="PANTHER" id="PTHR43420:SF44">
    <property type="entry name" value="ACETYLTRANSFERASE YPEA"/>
    <property type="match status" value="1"/>
</dbReference>
<keyword evidence="2 5" id="KW-0963">Cytoplasm</keyword>
<protein>
    <recommendedName>
        <fullName evidence="5">[Ribosomal protein bS18]-alanine N-acetyltransferase</fullName>
        <ecNumber evidence="5">2.3.1.266</ecNumber>
    </recommendedName>
</protein>
<evidence type="ECO:0000256" key="4">
    <source>
        <dbReference type="ARBA" id="ARBA00023315"/>
    </source>
</evidence>
<name>A0A2G3DZP8_9FIRM</name>
<comment type="subcellular location">
    <subcellularLocation>
        <location evidence="5">Cytoplasm</location>
    </subcellularLocation>
</comment>
<dbReference type="SUPFAM" id="SSF55729">
    <property type="entry name" value="Acyl-CoA N-acyltransferases (Nat)"/>
    <property type="match status" value="1"/>
</dbReference>
<dbReference type="PROSITE" id="PS51186">
    <property type="entry name" value="GNAT"/>
    <property type="match status" value="1"/>
</dbReference>
<evidence type="ECO:0000259" key="6">
    <source>
        <dbReference type="PROSITE" id="PS51186"/>
    </source>
</evidence>
<keyword evidence="3 7" id="KW-0808">Transferase</keyword>
<dbReference type="CDD" id="cd04301">
    <property type="entry name" value="NAT_SF"/>
    <property type="match status" value="1"/>
</dbReference>
<reference evidence="7 8" key="1">
    <citation type="submission" date="2017-10" db="EMBL/GenBank/DDBJ databases">
        <title>Resolving the taxonomy of Roseburia spp., Eubacterium rectale and Agathobacter spp. through phylogenomic analysis.</title>
        <authorList>
            <person name="Sheridan P.O."/>
            <person name="Walker A.W."/>
            <person name="Duncan S.H."/>
            <person name="Scott K.P."/>
            <person name="Toole P.W.O."/>
            <person name="Luis P."/>
            <person name="Flint H.J."/>
        </authorList>
    </citation>
    <scope>NUCLEOTIDE SEQUENCE [LARGE SCALE GENOMIC DNA]</scope>
    <source>
        <strain evidence="7 8">JK623</strain>
    </source>
</reference>
<evidence type="ECO:0000256" key="2">
    <source>
        <dbReference type="ARBA" id="ARBA00022490"/>
    </source>
</evidence>
<keyword evidence="4" id="KW-0012">Acyltransferase</keyword>
<dbReference type="Gene3D" id="3.40.630.30">
    <property type="match status" value="1"/>
</dbReference>
<evidence type="ECO:0000256" key="3">
    <source>
        <dbReference type="ARBA" id="ARBA00022679"/>
    </source>
</evidence>
<dbReference type="EC" id="2.3.1.266" evidence="5"/>
<evidence type="ECO:0000313" key="8">
    <source>
        <dbReference type="Proteomes" id="UP000224563"/>
    </source>
</evidence>
<comment type="function">
    <text evidence="5">Acetylates the N-terminal alanine of ribosomal protein bS18.</text>
</comment>
<comment type="caution">
    <text evidence="7">The sequence shown here is derived from an EMBL/GenBank/DDBJ whole genome shotgun (WGS) entry which is preliminary data.</text>
</comment>
<dbReference type="NCBIfam" id="TIGR01575">
    <property type="entry name" value="rimI"/>
    <property type="match status" value="1"/>
</dbReference>
<proteinExistence type="inferred from homology"/>
<comment type="similarity">
    <text evidence="1 5">Belongs to the acetyltransferase family. RimI subfamily.</text>
</comment>
<sequence>MSQVCITYATGDDLEAMAAIESRLFSRPWKVEHFREAFARDYATLLVAKAEQTVCGYVCMYCSADEGEITNVAVDPAFRRMGIGTELMNAAQLEAREKHLQQLILEVRISNEHAISLYNKMGFVNCGVRKNFYAEPVEDAALMVWESKEC</sequence>
<dbReference type="InterPro" id="IPR016181">
    <property type="entry name" value="Acyl_CoA_acyltransferase"/>
</dbReference>
<dbReference type="InterPro" id="IPR006464">
    <property type="entry name" value="AcTrfase_RimI/Ard1"/>
</dbReference>
<dbReference type="PANTHER" id="PTHR43420">
    <property type="entry name" value="ACETYLTRANSFERASE"/>
    <property type="match status" value="1"/>
</dbReference>
<dbReference type="GO" id="GO:0008999">
    <property type="term" value="F:protein-N-terminal-alanine acetyltransferase activity"/>
    <property type="evidence" value="ECO:0007669"/>
    <property type="project" value="UniProtKB-EC"/>
</dbReference>
<dbReference type="Pfam" id="PF00583">
    <property type="entry name" value="Acetyltransf_1"/>
    <property type="match status" value="1"/>
</dbReference>
<comment type="catalytic activity">
    <reaction evidence="5">
        <text>N-terminal L-alanyl-[ribosomal protein bS18] + acetyl-CoA = N-terminal N(alpha)-acetyl-L-alanyl-[ribosomal protein bS18] + CoA + H(+)</text>
        <dbReference type="Rhea" id="RHEA:43756"/>
        <dbReference type="Rhea" id="RHEA-COMP:10676"/>
        <dbReference type="Rhea" id="RHEA-COMP:10677"/>
        <dbReference type="ChEBI" id="CHEBI:15378"/>
        <dbReference type="ChEBI" id="CHEBI:57287"/>
        <dbReference type="ChEBI" id="CHEBI:57288"/>
        <dbReference type="ChEBI" id="CHEBI:64718"/>
        <dbReference type="ChEBI" id="CHEBI:83683"/>
        <dbReference type="EC" id="2.3.1.266"/>
    </reaction>
</comment>
<gene>
    <name evidence="7" type="primary">rimI</name>
    <name evidence="7" type="ORF">CSX02_12940</name>
</gene>
<dbReference type="AlphaFoldDB" id="A0A2G3DZP8"/>
<keyword evidence="8" id="KW-1185">Reference proteome</keyword>
<evidence type="ECO:0000313" key="7">
    <source>
        <dbReference type="EMBL" id="PHU36474.1"/>
    </source>
</evidence>
<accession>A0A2G3DZP8</accession>
<dbReference type="Proteomes" id="UP000224563">
    <property type="component" value="Unassembled WGS sequence"/>
</dbReference>
<organism evidence="7 8">
    <name type="scientific">Agathobacter ruminis</name>
    <dbReference type="NCBI Taxonomy" id="1712665"/>
    <lineage>
        <taxon>Bacteria</taxon>
        <taxon>Bacillati</taxon>
        <taxon>Bacillota</taxon>
        <taxon>Clostridia</taxon>
        <taxon>Lachnospirales</taxon>
        <taxon>Lachnospiraceae</taxon>
        <taxon>Agathobacter</taxon>
    </lineage>
</organism>
<evidence type="ECO:0000256" key="1">
    <source>
        <dbReference type="ARBA" id="ARBA00005395"/>
    </source>
</evidence>
<dbReference type="EMBL" id="PDYG01000134">
    <property type="protein sequence ID" value="PHU36474.1"/>
    <property type="molecule type" value="Genomic_DNA"/>
</dbReference>
<dbReference type="InterPro" id="IPR000182">
    <property type="entry name" value="GNAT_dom"/>
</dbReference>
<evidence type="ECO:0000256" key="5">
    <source>
        <dbReference type="RuleBase" id="RU363094"/>
    </source>
</evidence>
<reference evidence="7 8" key="2">
    <citation type="submission" date="2017-10" db="EMBL/GenBank/DDBJ databases">
        <authorList>
            <person name="Banno H."/>
            <person name="Chua N.-H."/>
        </authorList>
    </citation>
    <scope>NUCLEOTIDE SEQUENCE [LARGE SCALE GENOMIC DNA]</scope>
    <source>
        <strain evidence="7 8">JK623</strain>
    </source>
</reference>